<proteinExistence type="predicted"/>
<organism evidence="1 2">
    <name type="scientific">Tsukamurella soli</name>
    <dbReference type="NCBI Taxonomy" id="644556"/>
    <lineage>
        <taxon>Bacteria</taxon>
        <taxon>Bacillati</taxon>
        <taxon>Actinomycetota</taxon>
        <taxon>Actinomycetes</taxon>
        <taxon>Mycobacteriales</taxon>
        <taxon>Tsukamurellaceae</taxon>
        <taxon>Tsukamurella</taxon>
    </lineage>
</organism>
<evidence type="ECO:0000313" key="1">
    <source>
        <dbReference type="EMBL" id="GAA4400898.1"/>
    </source>
</evidence>
<comment type="caution">
    <text evidence="1">The sequence shown here is derived from an EMBL/GenBank/DDBJ whole genome shotgun (WGS) entry which is preliminary data.</text>
</comment>
<name>A0ABP8K5F5_9ACTN</name>
<protein>
    <submittedName>
        <fullName evidence="1">Uncharacterized protein</fullName>
    </submittedName>
</protein>
<reference evidence="2" key="1">
    <citation type="journal article" date="2019" name="Int. J. Syst. Evol. Microbiol.">
        <title>The Global Catalogue of Microorganisms (GCM) 10K type strain sequencing project: providing services to taxonomists for standard genome sequencing and annotation.</title>
        <authorList>
            <consortium name="The Broad Institute Genomics Platform"/>
            <consortium name="The Broad Institute Genome Sequencing Center for Infectious Disease"/>
            <person name="Wu L."/>
            <person name="Ma J."/>
        </authorList>
    </citation>
    <scope>NUCLEOTIDE SEQUENCE [LARGE SCALE GENOMIC DNA]</scope>
    <source>
        <strain evidence="2">JCM 17688</strain>
    </source>
</reference>
<accession>A0ABP8K5F5</accession>
<keyword evidence="2" id="KW-1185">Reference proteome</keyword>
<sequence length="72" mass="7605">MTDWKAFEVTVADHVAEVVLTGLGKGDTMGPTSGGSSRCRPPSSTVAIAAVFDKRAPEFRGEQADGTVHMLR</sequence>
<gene>
    <name evidence="1" type="ORF">GCM10023147_39960</name>
</gene>
<evidence type="ECO:0000313" key="2">
    <source>
        <dbReference type="Proteomes" id="UP001500635"/>
    </source>
</evidence>
<dbReference type="Proteomes" id="UP001500635">
    <property type="component" value="Unassembled WGS sequence"/>
</dbReference>
<dbReference type="EMBL" id="BAABFR010000083">
    <property type="protein sequence ID" value="GAA4400898.1"/>
    <property type="molecule type" value="Genomic_DNA"/>
</dbReference>